<dbReference type="InterPro" id="IPR036390">
    <property type="entry name" value="WH_DNA-bd_sf"/>
</dbReference>
<dbReference type="InterPro" id="IPR036388">
    <property type="entry name" value="WH-like_DNA-bd_sf"/>
</dbReference>
<comment type="similarity">
    <text evidence="1">Belongs to the LysR transcriptional regulatory family.</text>
</comment>
<dbReference type="InterPro" id="IPR000847">
    <property type="entry name" value="LysR_HTH_N"/>
</dbReference>
<dbReference type="Pfam" id="PF03466">
    <property type="entry name" value="LysR_substrate"/>
    <property type="match status" value="1"/>
</dbReference>
<accession>A0ABZ2YX55</accession>
<gene>
    <name evidence="6" type="ORF">WJU22_13650</name>
</gene>
<evidence type="ECO:0000256" key="3">
    <source>
        <dbReference type="ARBA" id="ARBA00023125"/>
    </source>
</evidence>
<dbReference type="PROSITE" id="PS50931">
    <property type="entry name" value="HTH_LYSR"/>
    <property type="match status" value="1"/>
</dbReference>
<proteinExistence type="inferred from homology"/>
<reference evidence="6 7" key="1">
    <citation type="submission" date="2024-03" db="EMBL/GenBank/DDBJ databases">
        <title>Chitinophaga caseinilytica sp. nov., a casein hydrolysing bacterium isolated from forest soil.</title>
        <authorList>
            <person name="Lee D.S."/>
            <person name="Han D.M."/>
            <person name="Baek J.H."/>
            <person name="Choi D.G."/>
            <person name="Jeon J.H."/>
            <person name="Jeon C.O."/>
        </authorList>
    </citation>
    <scope>NUCLEOTIDE SEQUENCE [LARGE SCALE GENOMIC DNA]</scope>
    <source>
        <strain evidence="6 7">KACC 19118</strain>
    </source>
</reference>
<organism evidence="6 7">
    <name type="scientific">Chitinophaga caseinilytica</name>
    <dbReference type="NCBI Taxonomy" id="2267521"/>
    <lineage>
        <taxon>Bacteria</taxon>
        <taxon>Pseudomonadati</taxon>
        <taxon>Bacteroidota</taxon>
        <taxon>Chitinophagia</taxon>
        <taxon>Chitinophagales</taxon>
        <taxon>Chitinophagaceae</taxon>
        <taxon>Chitinophaga</taxon>
    </lineage>
</organism>
<dbReference type="InterPro" id="IPR005119">
    <property type="entry name" value="LysR_subst-bd"/>
</dbReference>
<dbReference type="Gene3D" id="1.10.10.10">
    <property type="entry name" value="Winged helix-like DNA-binding domain superfamily/Winged helix DNA-binding domain"/>
    <property type="match status" value="1"/>
</dbReference>
<dbReference type="PANTHER" id="PTHR30419:SF8">
    <property type="entry name" value="NITROGEN ASSIMILATION TRANSCRIPTIONAL ACTIVATOR-RELATED"/>
    <property type="match status" value="1"/>
</dbReference>
<dbReference type="InterPro" id="IPR050950">
    <property type="entry name" value="HTH-type_LysR_regulators"/>
</dbReference>
<dbReference type="Pfam" id="PF00126">
    <property type="entry name" value="HTH_1"/>
    <property type="match status" value="1"/>
</dbReference>
<sequence length="294" mass="33676">MELRQLRYFLKAKEMGNFREAARLLHISQSTLSQQIRQLEDELGVPLFNRVGKRVVITEAGQLFSDYALQSVHKAESGLQVLRDLNNLETGEIRIGLTYGLRPVLAPALIRFMETHPNIRVQVVLGTSSEMIEKLQHFEFDFVLTFHEAEKEKDIRYQLLFESPMTLVMAPGMPLAKKKSVRLEEAARLPLALPAQGYSTRAFISEVLSQKNLSPNISLEINDIHMLLEVVRSGEWYSILIRTSIRQEDGVTAVPITGKNMRRKAMIISLRESYEKKAVTEFYRLLKETSKRMG</sequence>
<keyword evidence="7" id="KW-1185">Reference proteome</keyword>
<evidence type="ECO:0000256" key="2">
    <source>
        <dbReference type="ARBA" id="ARBA00023015"/>
    </source>
</evidence>
<dbReference type="PRINTS" id="PR00039">
    <property type="entry name" value="HTHLYSR"/>
</dbReference>
<dbReference type="SUPFAM" id="SSF53850">
    <property type="entry name" value="Periplasmic binding protein-like II"/>
    <property type="match status" value="1"/>
</dbReference>
<dbReference type="CDD" id="cd05466">
    <property type="entry name" value="PBP2_LTTR_substrate"/>
    <property type="match status" value="1"/>
</dbReference>
<evidence type="ECO:0000313" key="7">
    <source>
        <dbReference type="Proteomes" id="UP001449657"/>
    </source>
</evidence>
<feature type="domain" description="HTH lysR-type" evidence="5">
    <location>
        <begin position="1"/>
        <end position="58"/>
    </location>
</feature>
<evidence type="ECO:0000256" key="1">
    <source>
        <dbReference type="ARBA" id="ARBA00009437"/>
    </source>
</evidence>
<dbReference type="Gene3D" id="3.40.190.290">
    <property type="match status" value="1"/>
</dbReference>
<dbReference type="EMBL" id="CP150096">
    <property type="protein sequence ID" value="WZN43943.1"/>
    <property type="molecule type" value="Genomic_DNA"/>
</dbReference>
<dbReference type="PANTHER" id="PTHR30419">
    <property type="entry name" value="HTH-TYPE TRANSCRIPTIONAL REGULATOR YBHD"/>
    <property type="match status" value="1"/>
</dbReference>
<evidence type="ECO:0000313" key="6">
    <source>
        <dbReference type="EMBL" id="WZN43943.1"/>
    </source>
</evidence>
<dbReference type="Proteomes" id="UP001449657">
    <property type="component" value="Chromosome"/>
</dbReference>
<dbReference type="RefSeq" id="WP_341838737.1">
    <property type="nucleotide sequence ID" value="NZ_CP149792.1"/>
</dbReference>
<protein>
    <submittedName>
        <fullName evidence="6">LysR substrate-binding domain-containing protein</fullName>
    </submittedName>
</protein>
<keyword evidence="3" id="KW-0238">DNA-binding</keyword>
<evidence type="ECO:0000259" key="5">
    <source>
        <dbReference type="PROSITE" id="PS50931"/>
    </source>
</evidence>
<dbReference type="SUPFAM" id="SSF46785">
    <property type="entry name" value="Winged helix' DNA-binding domain"/>
    <property type="match status" value="1"/>
</dbReference>
<keyword evidence="4" id="KW-0804">Transcription</keyword>
<name>A0ABZ2YX55_9BACT</name>
<evidence type="ECO:0000256" key="4">
    <source>
        <dbReference type="ARBA" id="ARBA00023163"/>
    </source>
</evidence>
<keyword evidence="2" id="KW-0805">Transcription regulation</keyword>